<name>A0A7K1UDB0_9BACT</name>
<dbReference type="Pfam" id="PF14200">
    <property type="entry name" value="RicinB_lectin_2"/>
    <property type="match status" value="1"/>
</dbReference>
<dbReference type="CDD" id="cd00161">
    <property type="entry name" value="beta-trefoil_Ricin-like"/>
    <property type="match status" value="1"/>
</dbReference>
<proteinExistence type="predicted"/>
<gene>
    <name evidence="3" type="ORF">GO493_28685</name>
</gene>
<reference evidence="3 4" key="1">
    <citation type="submission" date="2019-12" db="EMBL/GenBank/DDBJ databases">
        <title>Chitinophaga sp. strain ysch24 (GDMCC 1.1355), whole genome shotgun sequence.</title>
        <authorList>
            <person name="Zhang X."/>
        </authorList>
    </citation>
    <scope>NUCLEOTIDE SEQUENCE [LARGE SCALE GENOMIC DNA]</scope>
    <source>
        <strain evidence="4">ysch24</strain>
    </source>
</reference>
<keyword evidence="4" id="KW-1185">Reference proteome</keyword>
<dbReference type="Proteomes" id="UP000461730">
    <property type="component" value="Unassembled WGS sequence"/>
</dbReference>
<feature type="domain" description="Ricin B lectin" evidence="1">
    <location>
        <begin position="53"/>
        <end position="107"/>
    </location>
</feature>
<evidence type="ECO:0000313" key="4">
    <source>
        <dbReference type="Proteomes" id="UP000461730"/>
    </source>
</evidence>
<evidence type="ECO:0000259" key="1">
    <source>
        <dbReference type="Pfam" id="PF14200"/>
    </source>
</evidence>
<dbReference type="RefSeq" id="WP_157309688.1">
    <property type="nucleotide sequence ID" value="NZ_WRXN01000021.1"/>
</dbReference>
<organism evidence="3 4">
    <name type="scientific">Chitinophaga tropicalis</name>
    <dbReference type="NCBI Taxonomy" id="2683588"/>
    <lineage>
        <taxon>Bacteria</taxon>
        <taxon>Pseudomonadati</taxon>
        <taxon>Bacteroidota</taxon>
        <taxon>Chitinophagia</taxon>
        <taxon>Chitinophagales</taxon>
        <taxon>Chitinophagaceae</taxon>
        <taxon>Chitinophaga</taxon>
    </lineage>
</organism>
<dbReference type="NCBIfam" id="TIGR04183">
    <property type="entry name" value="Por_Secre_tail"/>
    <property type="match status" value="1"/>
</dbReference>
<dbReference type="Pfam" id="PF18962">
    <property type="entry name" value="Por_Secre_tail"/>
    <property type="match status" value="1"/>
</dbReference>
<dbReference type="EMBL" id="WRXN01000021">
    <property type="protein sequence ID" value="MVT12268.1"/>
    <property type="molecule type" value="Genomic_DNA"/>
</dbReference>
<dbReference type="InterPro" id="IPR000772">
    <property type="entry name" value="Ricin_B_lectin"/>
</dbReference>
<comment type="caution">
    <text evidence="3">The sequence shown here is derived from an EMBL/GenBank/DDBJ whole genome shotgun (WGS) entry which is preliminary data.</text>
</comment>
<accession>A0A7K1UDB0</accession>
<dbReference type="InterPro" id="IPR026444">
    <property type="entry name" value="Secre_tail"/>
</dbReference>
<dbReference type="SUPFAM" id="SSF50370">
    <property type="entry name" value="Ricin B-like lectins"/>
    <property type="match status" value="1"/>
</dbReference>
<feature type="domain" description="Secretion system C-terminal sorting" evidence="2">
    <location>
        <begin position="119"/>
        <end position="187"/>
    </location>
</feature>
<protein>
    <submittedName>
        <fullName evidence="3">T9SS type A sorting domain-containing protein</fullName>
    </submittedName>
</protein>
<evidence type="ECO:0000259" key="2">
    <source>
        <dbReference type="Pfam" id="PF18962"/>
    </source>
</evidence>
<dbReference type="AlphaFoldDB" id="A0A7K1UDB0"/>
<evidence type="ECO:0000313" key="3">
    <source>
        <dbReference type="EMBL" id="MVT12268.1"/>
    </source>
</evidence>
<dbReference type="Gene3D" id="2.80.10.50">
    <property type="match status" value="1"/>
</dbReference>
<dbReference type="InterPro" id="IPR035992">
    <property type="entry name" value="Ricin_B-like_lectins"/>
</dbReference>
<sequence>MGLSVPAMAAFAAVHRPEGGGGNYGSASGGYDQLGFGSLTFTRDPLPATGPANGTYKIFARHSSKAMEVANNGTANGSNVRQWVSNDCTCQQWQLIPLSTTSARMEAVTVSTTSTEVTVFPNPSTGNVTVTLPHGSSVITLTDLTGRVLYRVVEKDNRHILDMSGKAPGIYFITITNGDKQVTKKIVR</sequence>